<name>A0A0F9AX50_9ZZZZ</name>
<feature type="non-terminal residue" evidence="1">
    <location>
        <position position="266"/>
    </location>
</feature>
<organism evidence="1">
    <name type="scientific">marine sediment metagenome</name>
    <dbReference type="NCBI Taxonomy" id="412755"/>
    <lineage>
        <taxon>unclassified sequences</taxon>
        <taxon>metagenomes</taxon>
        <taxon>ecological metagenomes</taxon>
    </lineage>
</organism>
<proteinExistence type="predicted"/>
<comment type="caution">
    <text evidence="1">The sequence shown here is derived from an EMBL/GenBank/DDBJ whole genome shotgun (WGS) entry which is preliminary data.</text>
</comment>
<evidence type="ECO:0000313" key="1">
    <source>
        <dbReference type="EMBL" id="KKL06157.1"/>
    </source>
</evidence>
<dbReference type="AlphaFoldDB" id="A0A0F9AX50"/>
<accession>A0A0F9AX50</accession>
<protein>
    <submittedName>
        <fullName evidence="1">Uncharacterized protein</fullName>
    </submittedName>
</protein>
<gene>
    <name evidence="1" type="ORF">LCGC14_2598860</name>
</gene>
<reference evidence="1" key="1">
    <citation type="journal article" date="2015" name="Nature">
        <title>Complex archaea that bridge the gap between prokaryotes and eukaryotes.</title>
        <authorList>
            <person name="Spang A."/>
            <person name="Saw J.H."/>
            <person name="Jorgensen S.L."/>
            <person name="Zaremba-Niedzwiedzka K."/>
            <person name="Martijn J."/>
            <person name="Lind A.E."/>
            <person name="van Eijk R."/>
            <person name="Schleper C."/>
            <person name="Guy L."/>
            <person name="Ettema T.J."/>
        </authorList>
    </citation>
    <scope>NUCLEOTIDE SEQUENCE</scope>
</reference>
<dbReference type="EMBL" id="LAZR01043824">
    <property type="protein sequence ID" value="KKL06157.1"/>
    <property type="molecule type" value="Genomic_DNA"/>
</dbReference>
<sequence length="266" mass="28779">MIDPEIQRILDQKQDTVMLGHPVPQEGAVGDMRVNVTNKGKFYQMMKAGENEWRYSAPFTRTPIDYLPLTGGRITGSLGLPNVKAGVDNTVLIRDTDGNVKTDEIDSRVWGSSLVDGSGAANHIAYWTDANTIAHDANQLFWDASNNRLGIGTAIPQKTVHIESSFACLRISDSDAATDQQVNTLIEFYRGNNTNRVGYLAMDSTSNDIMALATEYAAGILQFRTGSGTAAMTINASQNVGIGTATIDANYKLIVRRAADVNFGIG</sequence>